<feature type="compositionally biased region" description="Polar residues" evidence="1">
    <location>
        <begin position="276"/>
        <end position="285"/>
    </location>
</feature>
<dbReference type="AlphaFoldDB" id="A0A4U0TLX5"/>
<dbReference type="EMBL" id="NAJL01000067">
    <property type="protein sequence ID" value="TKA22732.1"/>
    <property type="molecule type" value="Genomic_DNA"/>
</dbReference>
<feature type="region of interest" description="Disordered" evidence="1">
    <location>
        <begin position="92"/>
        <end position="124"/>
    </location>
</feature>
<evidence type="ECO:0000256" key="1">
    <source>
        <dbReference type="SAM" id="MobiDB-lite"/>
    </source>
</evidence>
<comment type="caution">
    <text evidence="2">The sequence shown here is derived from an EMBL/GenBank/DDBJ whole genome shotgun (WGS) entry which is preliminary data.</text>
</comment>
<organism evidence="2 3">
    <name type="scientific">Salinomyces thailandicus</name>
    <dbReference type="NCBI Taxonomy" id="706561"/>
    <lineage>
        <taxon>Eukaryota</taxon>
        <taxon>Fungi</taxon>
        <taxon>Dikarya</taxon>
        <taxon>Ascomycota</taxon>
        <taxon>Pezizomycotina</taxon>
        <taxon>Dothideomycetes</taxon>
        <taxon>Dothideomycetidae</taxon>
        <taxon>Mycosphaerellales</taxon>
        <taxon>Teratosphaeriaceae</taxon>
        <taxon>Salinomyces</taxon>
    </lineage>
</organism>
<keyword evidence="3" id="KW-1185">Reference proteome</keyword>
<evidence type="ECO:0000313" key="2">
    <source>
        <dbReference type="EMBL" id="TKA22732.1"/>
    </source>
</evidence>
<feature type="region of interest" description="Disordered" evidence="1">
    <location>
        <begin position="268"/>
        <end position="321"/>
    </location>
</feature>
<evidence type="ECO:0000313" key="3">
    <source>
        <dbReference type="Proteomes" id="UP000308549"/>
    </source>
</evidence>
<sequence>MANLLARLPTSRRSAYRSKTTKAGLDRIQSWAIRVTATGMGQGARKNESRSTEWRSFVVEKELLVYGPEGRMQVVMIKRAGQRHGDCAKNELQGKKRPRAASWLRSRGKADLTRAGKSGDCRSKSSGRYKLAEARLICRMNGLKRRKRQSGQAQCMCIDAETKGSEGVAEEMVLFGLQYHRLPQQSSEATKLADASLMRMEGQSKASQAVVRVPRYSEETMKEQSWSYSGLDVSDCHSSPDVGLLRCTTEKTRQASLETREMVLLGPKVPGLPRQVNWTQQARRCQSSKRGKDMDNSEKDRQRKQERHAEHVEGKAAEQHT</sequence>
<feature type="compositionally biased region" description="Basic and acidic residues" evidence="1">
    <location>
        <begin position="290"/>
        <end position="321"/>
    </location>
</feature>
<feature type="compositionally biased region" description="Basic and acidic residues" evidence="1">
    <location>
        <begin position="108"/>
        <end position="123"/>
    </location>
</feature>
<gene>
    <name evidence="2" type="ORF">B0A50_08391</name>
</gene>
<proteinExistence type="predicted"/>
<accession>A0A4U0TLX5</accession>
<name>A0A4U0TLX5_9PEZI</name>
<reference evidence="2 3" key="1">
    <citation type="submission" date="2017-03" db="EMBL/GenBank/DDBJ databases">
        <title>Genomes of endolithic fungi from Antarctica.</title>
        <authorList>
            <person name="Coleine C."/>
            <person name="Masonjones S."/>
            <person name="Stajich J.E."/>
        </authorList>
    </citation>
    <scope>NUCLEOTIDE SEQUENCE [LARGE SCALE GENOMIC DNA]</scope>
    <source>
        <strain evidence="2 3">CCFEE 6315</strain>
    </source>
</reference>
<protein>
    <submittedName>
        <fullName evidence="2">Uncharacterized protein</fullName>
    </submittedName>
</protein>
<dbReference type="Proteomes" id="UP000308549">
    <property type="component" value="Unassembled WGS sequence"/>
</dbReference>